<protein>
    <submittedName>
        <fullName evidence="1">Fructose 2,6-bisphosphatase</fullName>
    </submittedName>
</protein>
<sequence length="223" mass="24808">MPSATVHLLRHGEVHNPEHVVYGRLPDYHLSERGACMAEAAAAELARRVQDGDRIVYLASSPLTRTRETAAPVARELDLDVHTDERLIEPANHFEGLHVTGRELARPRHWPFLLNPLRPSWGEPYRSQVERMAEAVREIAREAVLRGGDGAQAVAVSHQLPIWLTRLSAQGRPLPHDPRRRECNLASLTSLTFDDVDDPGVPRVSYSEPAAHLYSGVNQLPGS</sequence>
<dbReference type="InterPro" id="IPR029033">
    <property type="entry name" value="His_PPase_superfam"/>
</dbReference>
<comment type="caution">
    <text evidence="1">The sequence shown here is derived from an EMBL/GenBank/DDBJ whole genome shotgun (WGS) entry which is preliminary data.</text>
</comment>
<dbReference type="EMBL" id="BJNW01000008">
    <property type="protein sequence ID" value="GEC99033.1"/>
    <property type="molecule type" value="Genomic_DNA"/>
</dbReference>
<dbReference type="SUPFAM" id="SSF53254">
    <property type="entry name" value="Phosphoglycerate mutase-like"/>
    <property type="match status" value="1"/>
</dbReference>
<proteinExistence type="predicted"/>
<dbReference type="OrthoDB" id="3215466at2"/>
<dbReference type="AlphaFoldDB" id="A0A4Y4D627"/>
<dbReference type="InterPro" id="IPR050275">
    <property type="entry name" value="PGM_Phosphatase"/>
</dbReference>
<accession>A0A4Y4D627</accession>
<dbReference type="SMART" id="SM00855">
    <property type="entry name" value="PGAM"/>
    <property type="match status" value="1"/>
</dbReference>
<dbReference type="PANTHER" id="PTHR48100:SF51">
    <property type="entry name" value="PHOSPHOGLYCERATE MUTASE"/>
    <property type="match status" value="1"/>
</dbReference>
<dbReference type="GO" id="GO:0016791">
    <property type="term" value="F:phosphatase activity"/>
    <property type="evidence" value="ECO:0007669"/>
    <property type="project" value="TreeGrafter"/>
</dbReference>
<dbReference type="GO" id="GO:0005737">
    <property type="term" value="C:cytoplasm"/>
    <property type="evidence" value="ECO:0007669"/>
    <property type="project" value="TreeGrafter"/>
</dbReference>
<gene>
    <name evidence="1" type="ORF">KVA01_11880</name>
</gene>
<dbReference type="InterPro" id="IPR013078">
    <property type="entry name" value="His_Pase_superF_clade-1"/>
</dbReference>
<dbReference type="CDD" id="cd07067">
    <property type="entry name" value="HP_PGM_like"/>
    <property type="match status" value="1"/>
</dbReference>
<evidence type="ECO:0000313" key="2">
    <source>
        <dbReference type="Proteomes" id="UP000315730"/>
    </source>
</evidence>
<reference evidence="1 2" key="1">
    <citation type="submission" date="2019-06" db="EMBL/GenBank/DDBJ databases">
        <title>Whole genome shotgun sequence of Kocuria varians NBRC 15358.</title>
        <authorList>
            <person name="Hosoyama A."/>
            <person name="Uohara A."/>
            <person name="Ohji S."/>
            <person name="Ichikawa N."/>
        </authorList>
    </citation>
    <scope>NUCLEOTIDE SEQUENCE [LARGE SCALE GENOMIC DNA]</scope>
    <source>
        <strain evidence="1 2">NBRC 15358</strain>
    </source>
</reference>
<keyword evidence="2" id="KW-1185">Reference proteome</keyword>
<dbReference type="Gene3D" id="3.40.50.1240">
    <property type="entry name" value="Phosphoglycerate mutase-like"/>
    <property type="match status" value="1"/>
</dbReference>
<name>A0A4Y4D627_KOCVA</name>
<dbReference type="PANTHER" id="PTHR48100">
    <property type="entry name" value="BROAD-SPECIFICITY PHOSPHATASE YOR283W-RELATED"/>
    <property type="match status" value="1"/>
</dbReference>
<dbReference type="RefSeq" id="WP_141269309.1">
    <property type="nucleotide sequence ID" value="NZ_BJNW01000008.1"/>
</dbReference>
<dbReference type="Pfam" id="PF00300">
    <property type="entry name" value="His_Phos_1"/>
    <property type="match status" value="1"/>
</dbReference>
<organism evidence="1 2">
    <name type="scientific">Kocuria varians</name>
    <name type="common">Micrococcus varians</name>
    <dbReference type="NCBI Taxonomy" id="1272"/>
    <lineage>
        <taxon>Bacteria</taxon>
        <taxon>Bacillati</taxon>
        <taxon>Actinomycetota</taxon>
        <taxon>Actinomycetes</taxon>
        <taxon>Micrococcales</taxon>
        <taxon>Micrococcaceae</taxon>
        <taxon>Kocuria</taxon>
    </lineage>
</organism>
<dbReference type="STRING" id="1272.GCA_900014985_00694"/>
<dbReference type="Proteomes" id="UP000315730">
    <property type="component" value="Unassembled WGS sequence"/>
</dbReference>
<evidence type="ECO:0000313" key="1">
    <source>
        <dbReference type="EMBL" id="GEC99033.1"/>
    </source>
</evidence>